<sequence>MGEVRFESIGRDGVRASISRAIAEEVPIAIELNGMGYAVLMGTGEALEDLACGFALSERLVESAADILDVDAQAVEAGIMLRLTLTPEAAARAELRTRHRTSDSSCGLCGIENLEQAIRPLHAVTATAQANEEAIFAAVDRLHDHQPLNRLTGAVHAAALCDADGAIRLVREDVGRHNAFDKLIGAMLRGGTGWDGGFALLSSRCSYELVEKAVLAGCPMLVTISAPTSLAIERARQAGLPLVVLARPDAVLRL</sequence>
<dbReference type="InterPro" id="IPR003786">
    <property type="entry name" value="FdhD"/>
</dbReference>
<comment type="similarity">
    <text evidence="3">Belongs to the FdhD family.</text>
</comment>
<evidence type="ECO:0000256" key="3">
    <source>
        <dbReference type="HAMAP-Rule" id="MF_00187"/>
    </source>
</evidence>
<dbReference type="PANTHER" id="PTHR30592:SF1">
    <property type="entry name" value="SULFUR CARRIER PROTEIN FDHD"/>
    <property type="match status" value="1"/>
</dbReference>
<comment type="caution">
    <text evidence="4">The sequence shown here is derived from an EMBL/GenBank/DDBJ whole genome shotgun (WGS) entry which is preliminary data.</text>
</comment>
<comment type="function">
    <text evidence="3">Required for formate dehydrogenase (FDH) activity. Acts as a sulfur carrier protein that transfers sulfur from IscS to the molybdenum cofactor prior to its insertion into FDH.</text>
</comment>
<dbReference type="HAMAP" id="MF_00187">
    <property type="entry name" value="FdhD"/>
    <property type="match status" value="1"/>
</dbReference>
<keyword evidence="2 3" id="KW-0501">Molybdenum cofactor biosynthesis</keyword>
<reference evidence="4 5" key="1">
    <citation type="submission" date="2020-07" db="EMBL/GenBank/DDBJ databases">
        <authorList>
            <person name="Sun Q."/>
        </authorList>
    </citation>
    <scope>NUCLEOTIDE SEQUENCE [LARGE SCALE GENOMIC DNA]</scope>
    <source>
        <strain evidence="4 5">CGMCC 1.13654</strain>
    </source>
</reference>
<evidence type="ECO:0000313" key="4">
    <source>
        <dbReference type="EMBL" id="MBA2932673.1"/>
    </source>
</evidence>
<dbReference type="PANTHER" id="PTHR30592">
    <property type="entry name" value="FORMATE DEHYDROGENASE"/>
    <property type="match status" value="1"/>
</dbReference>
<keyword evidence="5" id="KW-1185">Reference proteome</keyword>
<dbReference type="InterPro" id="IPR016193">
    <property type="entry name" value="Cytidine_deaminase-like"/>
</dbReference>
<feature type="active site" description="Cysteine persulfide intermediate" evidence="3">
    <location>
        <position position="106"/>
    </location>
</feature>
<dbReference type="AlphaFoldDB" id="A0A838KZI9"/>
<evidence type="ECO:0000256" key="2">
    <source>
        <dbReference type="ARBA" id="ARBA00023150"/>
    </source>
</evidence>
<dbReference type="Proteomes" id="UP000570166">
    <property type="component" value="Unassembled WGS sequence"/>
</dbReference>
<comment type="caution">
    <text evidence="3">Lacks conserved residue(s) required for the propagation of feature annotation.</text>
</comment>
<dbReference type="Gene3D" id="3.40.140.10">
    <property type="entry name" value="Cytidine Deaminase, domain 2"/>
    <property type="match status" value="1"/>
</dbReference>
<dbReference type="GO" id="GO:0005737">
    <property type="term" value="C:cytoplasm"/>
    <property type="evidence" value="ECO:0007669"/>
    <property type="project" value="UniProtKB-SubCell"/>
</dbReference>
<name>A0A838KZI9_9SPHN</name>
<organism evidence="4 5">
    <name type="scientific">Sphingomonas chungangi</name>
    <dbReference type="NCBI Taxonomy" id="2683589"/>
    <lineage>
        <taxon>Bacteria</taxon>
        <taxon>Pseudomonadati</taxon>
        <taxon>Pseudomonadota</taxon>
        <taxon>Alphaproteobacteria</taxon>
        <taxon>Sphingomonadales</taxon>
        <taxon>Sphingomonadaceae</taxon>
        <taxon>Sphingomonas</taxon>
    </lineage>
</organism>
<protein>
    <recommendedName>
        <fullName evidence="3">Sulfur carrier protein FdhD</fullName>
    </recommendedName>
</protein>
<dbReference type="PIRSF" id="PIRSF015626">
    <property type="entry name" value="FdhD"/>
    <property type="match status" value="1"/>
</dbReference>
<accession>A0A838KZI9</accession>
<dbReference type="Gene3D" id="3.10.20.10">
    <property type="match status" value="1"/>
</dbReference>
<evidence type="ECO:0000313" key="5">
    <source>
        <dbReference type="Proteomes" id="UP000570166"/>
    </source>
</evidence>
<dbReference type="GO" id="GO:0016783">
    <property type="term" value="F:sulfurtransferase activity"/>
    <property type="evidence" value="ECO:0007669"/>
    <property type="project" value="InterPro"/>
</dbReference>
<gene>
    <name evidence="3 4" type="primary">fdhD</name>
    <name evidence="4" type="ORF">HZF05_01065</name>
</gene>
<dbReference type="Pfam" id="PF02634">
    <property type="entry name" value="FdhD-NarQ"/>
    <property type="match status" value="1"/>
</dbReference>
<dbReference type="GO" id="GO:0097163">
    <property type="term" value="F:sulfur carrier activity"/>
    <property type="evidence" value="ECO:0007669"/>
    <property type="project" value="UniProtKB-UniRule"/>
</dbReference>
<dbReference type="EMBL" id="JACEIB010000001">
    <property type="protein sequence ID" value="MBA2932673.1"/>
    <property type="molecule type" value="Genomic_DNA"/>
</dbReference>
<proteinExistence type="inferred from homology"/>
<keyword evidence="4" id="KW-0808">Transferase</keyword>
<dbReference type="NCBIfam" id="TIGR00129">
    <property type="entry name" value="fdhD_narQ"/>
    <property type="match status" value="1"/>
</dbReference>
<keyword evidence="1 3" id="KW-0963">Cytoplasm</keyword>
<dbReference type="SUPFAM" id="SSF53927">
    <property type="entry name" value="Cytidine deaminase-like"/>
    <property type="match status" value="1"/>
</dbReference>
<comment type="subcellular location">
    <subcellularLocation>
        <location evidence="3">Cytoplasm</location>
    </subcellularLocation>
</comment>
<dbReference type="GO" id="GO:0006777">
    <property type="term" value="P:Mo-molybdopterin cofactor biosynthetic process"/>
    <property type="evidence" value="ECO:0007669"/>
    <property type="project" value="UniProtKB-UniRule"/>
</dbReference>
<evidence type="ECO:0000256" key="1">
    <source>
        <dbReference type="ARBA" id="ARBA00022490"/>
    </source>
</evidence>